<dbReference type="AlphaFoldDB" id="A0AAW0AXE9"/>
<gene>
    <name evidence="2" type="ORF">R3P38DRAFT_3201906</name>
</gene>
<reference evidence="2 3" key="1">
    <citation type="journal article" date="2024" name="J Genomics">
        <title>Draft genome sequencing and assembly of Favolaschia claudopus CIRM-BRFM 2984 isolated from oak limbs.</title>
        <authorList>
            <person name="Navarro D."/>
            <person name="Drula E."/>
            <person name="Chaduli D."/>
            <person name="Cazenave R."/>
            <person name="Ahrendt S."/>
            <person name="Wang J."/>
            <person name="Lipzen A."/>
            <person name="Daum C."/>
            <person name="Barry K."/>
            <person name="Grigoriev I.V."/>
            <person name="Favel A."/>
            <person name="Rosso M.N."/>
            <person name="Martin F."/>
        </authorList>
    </citation>
    <scope>NUCLEOTIDE SEQUENCE [LARGE SCALE GENOMIC DNA]</scope>
    <source>
        <strain evidence="2 3">CIRM-BRFM 2984</strain>
    </source>
</reference>
<evidence type="ECO:0000313" key="2">
    <source>
        <dbReference type="EMBL" id="KAK7017395.1"/>
    </source>
</evidence>
<dbReference type="EMBL" id="JAWWNJ010000048">
    <property type="protein sequence ID" value="KAK7017395.1"/>
    <property type="molecule type" value="Genomic_DNA"/>
</dbReference>
<accession>A0AAW0AXE9</accession>
<dbReference type="Proteomes" id="UP001362999">
    <property type="component" value="Unassembled WGS sequence"/>
</dbReference>
<organism evidence="2 3">
    <name type="scientific">Favolaschia claudopus</name>
    <dbReference type="NCBI Taxonomy" id="2862362"/>
    <lineage>
        <taxon>Eukaryota</taxon>
        <taxon>Fungi</taxon>
        <taxon>Dikarya</taxon>
        <taxon>Basidiomycota</taxon>
        <taxon>Agaricomycotina</taxon>
        <taxon>Agaricomycetes</taxon>
        <taxon>Agaricomycetidae</taxon>
        <taxon>Agaricales</taxon>
        <taxon>Marasmiineae</taxon>
        <taxon>Mycenaceae</taxon>
        <taxon>Favolaschia</taxon>
    </lineage>
</organism>
<proteinExistence type="predicted"/>
<keyword evidence="3" id="KW-1185">Reference proteome</keyword>
<feature type="region of interest" description="Disordered" evidence="1">
    <location>
        <begin position="25"/>
        <end position="59"/>
    </location>
</feature>
<sequence>MFPYRHIYTKWGRCLVIHTRTRFHHSRSTSSKIAGRTPRFSQSPPRQRRRSYLTAAAPHPSSRVHLHTETLTVTRRTTSLSSGIFDSSTAKPPHCRTPRDARRVCLADYGDLPSRMTINPPASPTCHLRHCAPPRSRIRYICGWITLTFLVDNPSASCSLI</sequence>
<feature type="compositionally biased region" description="Low complexity" evidence="1">
    <location>
        <begin position="28"/>
        <end position="45"/>
    </location>
</feature>
<comment type="caution">
    <text evidence="2">The sequence shown here is derived from an EMBL/GenBank/DDBJ whole genome shotgun (WGS) entry which is preliminary data.</text>
</comment>
<protein>
    <submittedName>
        <fullName evidence="2">Uncharacterized protein</fullName>
    </submittedName>
</protein>
<evidence type="ECO:0000256" key="1">
    <source>
        <dbReference type="SAM" id="MobiDB-lite"/>
    </source>
</evidence>
<evidence type="ECO:0000313" key="3">
    <source>
        <dbReference type="Proteomes" id="UP001362999"/>
    </source>
</evidence>
<name>A0AAW0AXE9_9AGAR</name>